<dbReference type="GO" id="GO:0008379">
    <property type="term" value="F:thioredoxin peroxidase activity"/>
    <property type="evidence" value="ECO:0007669"/>
    <property type="project" value="TreeGrafter"/>
</dbReference>
<dbReference type="InterPro" id="IPR013766">
    <property type="entry name" value="Thioredoxin_domain"/>
</dbReference>
<dbReference type="PROSITE" id="PS51352">
    <property type="entry name" value="THIOREDOXIN_2"/>
    <property type="match status" value="1"/>
</dbReference>
<dbReference type="GO" id="GO:0005737">
    <property type="term" value="C:cytoplasm"/>
    <property type="evidence" value="ECO:0007669"/>
    <property type="project" value="TreeGrafter"/>
</dbReference>
<dbReference type="InterPro" id="IPR000866">
    <property type="entry name" value="AhpC/TSA"/>
</dbReference>
<evidence type="ECO:0000256" key="6">
    <source>
        <dbReference type="ARBA" id="ARBA00023002"/>
    </source>
</evidence>
<keyword evidence="5" id="KW-0049">Antioxidant</keyword>
<keyword evidence="7" id="KW-1015">Disulfide bond</keyword>
<accession>A0A1G2SBZ4</accession>
<evidence type="ECO:0000256" key="10">
    <source>
        <dbReference type="ARBA" id="ARBA00038489"/>
    </source>
</evidence>
<evidence type="ECO:0000256" key="4">
    <source>
        <dbReference type="ARBA" id="ARBA00022559"/>
    </source>
</evidence>
<dbReference type="InterPro" id="IPR050924">
    <property type="entry name" value="Peroxiredoxin_BCP/PrxQ"/>
</dbReference>
<keyword evidence="4" id="KW-0575">Peroxidase</keyword>
<organism evidence="13 14">
    <name type="scientific">Candidatus Yonathbacteria bacterium RIFCSPHIGHO2_01_FULL_51_10</name>
    <dbReference type="NCBI Taxonomy" id="1802723"/>
    <lineage>
        <taxon>Bacteria</taxon>
        <taxon>Candidatus Yonathiibacteriota</taxon>
    </lineage>
</organism>
<evidence type="ECO:0000256" key="9">
    <source>
        <dbReference type="ARBA" id="ARBA00032824"/>
    </source>
</evidence>
<protein>
    <recommendedName>
        <fullName evidence="3">thioredoxin-dependent peroxiredoxin</fullName>
        <ecNumber evidence="3">1.11.1.24</ecNumber>
    </recommendedName>
    <alternativeName>
        <fullName evidence="9">Thioredoxin peroxidase</fullName>
    </alternativeName>
</protein>
<dbReference type="Proteomes" id="UP000176997">
    <property type="component" value="Unassembled WGS sequence"/>
</dbReference>
<evidence type="ECO:0000256" key="3">
    <source>
        <dbReference type="ARBA" id="ARBA00013017"/>
    </source>
</evidence>
<comment type="similarity">
    <text evidence="10">Belongs to the peroxiredoxin family. BCP/PrxQ subfamily.</text>
</comment>
<evidence type="ECO:0000259" key="12">
    <source>
        <dbReference type="PROSITE" id="PS51352"/>
    </source>
</evidence>
<dbReference type="Gene3D" id="3.40.30.10">
    <property type="entry name" value="Glutaredoxin"/>
    <property type="match status" value="1"/>
</dbReference>
<proteinExistence type="inferred from homology"/>
<evidence type="ECO:0000256" key="7">
    <source>
        <dbReference type="ARBA" id="ARBA00023157"/>
    </source>
</evidence>
<evidence type="ECO:0000313" key="14">
    <source>
        <dbReference type="Proteomes" id="UP000176997"/>
    </source>
</evidence>
<sequence length="164" mass="18460">MATTKKETTSAWAGKKAPSFTLKDQDGKIHKLSQYQGGMVLLYFYPKDMTSGCTVEAQGFRDAWKELKKLGVTVLGVSPDNITSHKKFCDKEKLNFPLLADVQKKVVEKYGVWVEKSMYGKKYMGVQRDSFLIGKDGKILKHYEKVKPAKHPGEVIADVRALGR</sequence>
<comment type="function">
    <text evidence="1">Thiol-specific peroxidase that catalyzes the reduction of hydrogen peroxide and organic hydroperoxides to water and alcohols, respectively. Plays a role in cell protection against oxidative stress by detoxifying peroxides and as sensor of hydrogen peroxide-mediated signaling events.</text>
</comment>
<dbReference type="PANTHER" id="PTHR42801">
    <property type="entry name" value="THIOREDOXIN-DEPENDENT PEROXIDE REDUCTASE"/>
    <property type="match status" value="1"/>
</dbReference>
<dbReference type="PANTHER" id="PTHR42801:SF4">
    <property type="entry name" value="AHPC_TSA FAMILY PROTEIN"/>
    <property type="match status" value="1"/>
</dbReference>
<dbReference type="Pfam" id="PF00578">
    <property type="entry name" value="AhpC-TSA"/>
    <property type="match status" value="1"/>
</dbReference>
<dbReference type="NCBIfam" id="NF006960">
    <property type="entry name" value="PRK09437.1"/>
    <property type="match status" value="1"/>
</dbReference>
<comment type="caution">
    <text evidence="13">The sequence shown here is derived from an EMBL/GenBank/DDBJ whole genome shotgun (WGS) entry which is preliminary data.</text>
</comment>
<dbReference type="EC" id="1.11.1.24" evidence="3"/>
<dbReference type="FunFam" id="3.40.30.10:FF:000007">
    <property type="entry name" value="Thioredoxin-dependent thiol peroxidase"/>
    <property type="match status" value="1"/>
</dbReference>
<keyword evidence="8" id="KW-0676">Redox-active center</keyword>
<evidence type="ECO:0000256" key="8">
    <source>
        <dbReference type="ARBA" id="ARBA00023284"/>
    </source>
</evidence>
<evidence type="ECO:0000256" key="5">
    <source>
        <dbReference type="ARBA" id="ARBA00022862"/>
    </source>
</evidence>
<evidence type="ECO:0000313" key="13">
    <source>
        <dbReference type="EMBL" id="OHA82262.1"/>
    </source>
</evidence>
<gene>
    <name evidence="13" type="ORF">A2675_00415</name>
</gene>
<dbReference type="SUPFAM" id="SSF52833">
    <property type="entry name" value="Thioredoxin-like"/>
    <property type="match status" value="1"/>
</dbReference>
<keyword evidence="6" id="KW-0560">Oxidoreductase</keyword>
<dbReference type="GO" id="GO:0045454">
    <property type="term" value="P:cell redox homeostasis"/>
    <property type="evidence" value="ECO:0007669"/>
    <property type="project" value="TreeGrafter"/>
</dbReference>
<evidence type="ECO:0000256" key="11">
    <source>
        <dbReference type="ARBA" id="ARBA00049091"/>
    </source>
</evidence>
<dbReference type="AlphaFoldDB" id="A0A1G2SBZ4"/>
<reference evidence="13 14" key="1">
    <citation type="journal article" date="2016" name="Nat. Commun.">
        <title>Thousands of microbial genomes shed light on interconnected biogeochemical processes in an aquifer system.</title>
        <authorList>
            <person name="Anantharaman K."/>
            <person name="Brown C.T."/>
            <person name="Hug L.A."/>
            <person name="Sharon I."/>
            <person name="Castelle C.J."/>
            <person name="Probst A.J."/>
            <person name="Thomas B.C."/>
            <person name="Singh A."/>
            <person name="Wilkins M.J."/>
            <person name="Karaoz U."/>
            <person name="Brodie E.L."/>
            <person name="Williams K.H."/>
            <person name="Hubbard S.S."/>
            <person name="Banfield J.F."/>
        </authorList>
    </citation>
    <scope>NUCLEOTIDE SEQUENCE [LARGE SCALE GENOMIC DNA]</scope>
</reference>
<dbReference type="InterPro" id="IPR036249">
    <property type="entry name" value="Thioredoxin-like_sf"/>
</dbReference>
<feature type="domain" description="Thioredoxin" evidence="12">
    <location>
        <begin position="11"/>
        <end position="164"/>
    </location>
</feature>
<evidence type="ECO:0000256" key="2">
    <source>
        <dbReference type="ARBA" id="ARBA00011245"/>
    </source>
</evidence>
<dbReference type="CDD" id="cd03017">
    <property type="entry name" value="PRX_BCP"/>
    <property type="match status" value="1"/>
</dbReference>
<comment type="subunit">
    <text evidence="2">Monomer.</text>
</comment>
<comment type="catalytic activity">
    <reaction evidence="11">
        <text>a hydroperoxide + [thioredoxin]-dithiol = an alcohol + [thioredoxin]-disulfide + H2O</text>
        <dbReference type="Rhea" id="RHEA:62620"/>
        <dbReference type="Rhea" id="RHEA-COMP:10698"/>
        <dbReference type="Rhea" id="RHEA-COMP:10700"/>
        <dbReference type="ChEBI" id="CHEBI:15377"/>
        <dbReference type="ChEBI" id="CHEBI:29950"/>
        <dbReference type="ChEBI" id="CHEBI:30879"/>
        <dbReference type="ChEBI" id="CHEBI:35924"/>
        <dbReference type="ChEBI" id="CHEBI:50058"/>
        <dbReference type="EC" id="1.11.1.24"/>
    </reaction>
</comment>
<dbReference type="EMBL" id="MHUS01000002">
    <property type="protein sequence ID" value="OHA82262.1"/>
    <property type="molecule type" value="Genomic_DNA"/>
</dbReference>
<dbReference type="GO" id="GO:0034599">
    <property type="term" value="P:cellular response to oxidative stress"/>
    <property type="evidence" value="ECO:0007669"/>
    <property type="project" value="TreeGrafter"/>
</dbReference>
<evidence type="ECO:0000256" key="1">
    <source>
        <dbReference type="ARBA" id="ARBA00003330"/>
    </source>
</evidence>
<dbReference type="STRING" id="1802723.A2675_00415"/>
<name>A0A1G2SBZ4_9BACT</name>